<protein>
    <submittedName>
        <fullName evidence="1">Uncharacterized protein</fullName>
    </submittedName>
</protein>
<proteinExistence type="predicted"/>
<dbReference type="RefSeq" id="WP_154461075.1">
    <property type="nucleotide sequence ID" value="NZ_VUMM01000021.1"/>
</dbReference>
<dbReference type="Proteomes" id="UP000470082">
    <property type="component" value="Unassembled WGS sequence"/>
</dbReference>
<sequence>MSKNQKSYCGMLIKEKMLSQLLKLNKEQLKNVMDSCIHYFKGENTDIPKLDQIEEMICSMMFEDIRDNKINYISSCLEKRKASWKTHHKERIENGEIKDEYLKDFLLEYLKDLDIFNPYCIEEYTRYKTLNTNFLNKENIAYNDSHMISNDSHMISNDSHMRSNIIEYNIIESNIKECNGIESNIIDINNTNNIDNKGKGRYKNVYISESQLNELNSLYPKYDINKYIDEVSFYIHCNKDKYPDDSHFSVIELFIRNSEKQKSIHFKEDRYPTKEEIEAMQNAECE</sequence>
<name>A0A7X2N4Y3_9FIRM</name>
<dbReference type="AlphaFoldDB" id="A0A7X2N4Y3"/>
<evidence type="ECO:0000313" key="1">
    <source>
        <dbReference type="EMBL" id="MSS02138.1"/>
    </source>
</evidence>
<dbReference type="EMBL" id="VUMM01000021">
    <property type="protein sequence ID" value="MSS02138.1"/>
    <property type="molecule type" value="Genomic_DNA"/>
</dbReference>
<organism evidence="1 2">
    <name type="scientific">Floccifex porci</name>
    <dbReference type="NCBI Taxonomy" id="2606629"/>
    <lineage>
        <taxon>Bacteria</taxon>
        <taxon>Bacillati</taxon>
        <taxon>Bacillota</taxon>
        <taxon>Erysipelotrichia</taxon>
        <taxon>Erysipelotrichales</taxon>
        <taxon>Erysipelotrichaceae</taxon>
        <taxon>Floccifex</taxon>
    </lineage>
</organism>
<gene>
    <name evidence="1" type="ORF">FYJ50_08570</name>
</gene>
<keyword evidence="2" id="KW-1185">Reference proteome</keyword>
<comment type="caution">
    <text evidence="1">The sequence shown here is derived from an EMBL/GenBank/DDBJ whole genome shotgun (WGS) entry which is preliminary data.</text>
</comment>
<evidence type="ECO:0000313" key="2">
    <source>
        <dbReference type="Proteomes" id="UP000470082"/>
    </source>
</evidence>
<reference evidence="1 2" key="1">
    <citation type="submission" date="2019-08" db="EMBL/GenBank/DDBJ databases">
        <title>In-depth cultivation of the pig gut microbiome towards novel bacterial diversity and tailored functional studies.</title>
        <authorList>
            <person name="Wylensek D."/>
            <person name="Hitch T.C.A."/>
            <person name="Clavel T."/>
        </authorList>
    </citation>
    <scope>NUCLEOTIDE SEQUENCE [LARGE SCALE GENOMIC DNA]</scope>
    <source>
        <strain evidence="1 2">LKV-178-WT-2G</strain>
    </source>
</reference>
<accession>A0A7X2N4Y3</accession>